<reference evidence="2" key="1">
    <citation type="journal article" date="2020" name="mSystems">
        <title>Genome- and Community-Level Interaction Insights into Carbon Utilization and Element Cycling Functions of Hydrothermarchaeota in Hydrothermal Sediment.</title>
        <authorList>
            <person name="Zhou Z."/>
            <person name="Liu Y."/>
            <person name="Xu W."/>
            <person name="Pan J."/>
            <person name="Luo Z.H."/>
            <person name="Li M."/>
        </authorList>
    </citation>
    <scope>NUCLEOTIDE SEQUENCE [LARGE SCALE GENOMIC DNA]</scope>
    <source>
        <strain evidence="2">SpSt-97</strain>
    </source>
</reference>
<evidence type="ECO:0000313" key="2">
    <source>
        <dbReference type="EMBL" id="HGE66023.1"/>
    </source>
</evidence>
<name>A0A7C3YLV9_9EURY</name>
<comment type="caution">
    <text evidence="2">The sequence shown here is derived from an EMBL/GenBank/DDBJ whole genome shotgun (WGS) entry which is preliminary data.</text>
</comment>
<dbReference type="Pfam" id="PF01850">
    <property type="entry name" value="PIN"/>
    <property type="match status" value="1"/>
</dbReference>
<protein>
    <recommendedName>
        <fullName evidence="1">PIN domain-containing protein</fullName>
    </recommendedName>
</protein>
<dbReference type="EMBL" id="DTPI01000019">
    <property type="protein sequence ID" value="HGE66023.1"/>
    <property type="molecule type" value="Genomic_DNA"/>
</dbReference>
<dbReference type="InterPro" id="IPR029060">
    <property type="entry name" value="PIN-like_dom_sf"/>
</dbReference>
<feature type="domain" description="PIN" evidence="1">
    <location>
        <begin position="2"/>
        <end position="67"/>
    </location>
</feature>
<sequence>MIVIDTSVLIDCIFEKDAARNGIAKEFLNLVKGLKVFAPRILLIEFIAVAKRLGMTISRQDVVKLTFDEVLKRLKEIK</sequence>
<dbReference type="SUPFAM" id="SSF88723">
    <property type="entry name" value="PIN domain-like"/>
    <property type="match status" value="1"/>
</dbReference>
<dbReference type="InterPro" id="IPR002716">
    <property type="entry name" value="PIN_dom"/>
</dbReference>
<gene>
    <name evidence="2" type="ORF">ENX77_02685</name>
</gene>
<organism evidence="2">
    <name type="scientific">Geoglobus ahangari</name>
    <dbReference type="NCBI Taxonomy" id="113653"/>
    <lineage>
        <taxon>Archaea</taxon>
        <taxon>Methanobacteriati</taxon>
        <taxon>Methanobacteriota</taxon>
        <taxon>Archaeoglobi</taxon>
        <taxon>Archaeoglobales</taxon>
        <taxon>Archaeoglobaceae</taxon>
        <taxon>Geoglobus</taxon>
    </lineage>
</organism>
<accession>A0A7C3YLV9</accession>
<proteinExistence type="predicted"/>
<dbReference type="AlphaFoldDB" id="A0A7C3YLV9"/>
<evidence type="ECO:0000259" key="1">
    <source>
        <dbReference type="Pfam" id="PF01850"/>
    </source>
</evidence>